<dbReference type="AlphaFoldDB" id="A0AAN8P7K1"/>
<comment type="subcellular location">
    <subcellularLocation>
        <location evidence="1">Membrane</location>
    </subcellularLocation>
</comment>
<protein>
    <recommendedName>
        <fullName evidence="6">Fatty acid hydroxylase domain-containing protein</fullName>
    </recommendedName>
</protein>
<reference evidence="7 8" key="1">
    <citation type="submission" date="2024-01" db="EMBL/GenBank/DDBJ databases">
        <title>The genome of the rayed Mediterranean limpet Patella caerulea (Linnaeus, 1758).</title>
        <authorList>
            <person name="Anh-Thu Weber A."/>
            <person name="Halstead-Nussloch G."/>
        </authorList>
    </citation>
    <scope>NUCLEOTIDE SEQUENCE [LARGE SCALE GENOMIC DNA]</scope>
    <source>
        <strain evidence="7">AATW-2023a</strain>
        <tissue evidence="7">Whole specimen</tissue>
    </source>
</reference>
<feature type="transmembrane region" description="Helical" evidence="5">
    <location>
        <begin position="15"/>
        <end position="33"/>
    </location>
</feature>
<feature type="transmembrane region" description="Helical" evidence="5">
    <location>
        <begin position="119"/>
        <end position="141"/>
    </location>
</feature>
<gene>
    <name evidence="7" type="ORF">SNE40_016052</name>
</gene>
<dbReference type="PANTHER" id="PTHR11863">
    <property type="entry name" value="STEROL DESATURASE"/>
    <property type="match status" value="1"/>
</dbReference>
<dbReference type="GO" id="GO:0016020">
    <property type="term" value="C:membrane"/>
    <property type="evidence" value="ECO:0007669"/>
    <property type="project" value="UniProtKB-SubCell"/>
</dbReference>
<comment type="caution">
    <text evidence="7">The sequence shown here is derived from an EMBL/GenBank/DDBJ whole genome shotgun (WGS) entry which is preliminary data.</text>
</comment>
<dbReference type="Proteomes" id="UP001347796">
    <property type="component" value="Unassembled WGS sequence"/>
</dbReference>
<keyword evidence="3 5" id="KW-1133">Transmembrane helix</keyword>
<feature type="domain" description="Fatty acid hydroxylase" evidence="6">
    <location>
        <begin position="164"/>
        <end position="287"/>
    </location>
</feature>
<dbReference type="InterPro" id="IPR050307">
    <property type="entry name" value="Sterol_Desaturase_Related"/>
</dbReference>
<evidence type="ECO:0000256" key="1">
    <source>
        <dbReference type="ARBA" id="ARBA00004370"/>
    </source>
</evidence>
<evidence type="ECO:0000259" key="6">
    <source>
        <dbReference type="Pfam" id="PF04116"/>
    </source>
</evidence>
<evidence type="ECO:0000313" key="7">
    <source>
        <dbReference type="EMBL" id="KAK6172392.1"/>
    </source>
</evidence>
<dbReference type="GO" id="GO:0008610">
    <property type="term" value="P:lipid biosynthetic process"/>
    <property type="evidence" value="ECO:0007669"/>
    <property type="project" value="InterPro"/>
</dbReference>
<evidence type="ECO:0000256" key="5">
    <source>
        <dbReference type="SAM" id="Phobius"/>
    </source>
</evidence>
<dbReference type="EMBL" id="JAZGQO010000011">
    <property type="protein sequence ID" value="KAK6172392.1"/>
    <property type="molecule type" value="Genomic_DNA"/>
</dbReference>
<evidence type="ECO:0000313" key="8">
    <source>
        <dbReference type="Proteomes" id="UP001347796"/>
    </source>
</evidence>
<evidence type="ECO:0000256" key="3">
    <source>
        <dbReference type="ARBA" id="ARBA00022989"/>
    </source>
</evidence>
<feature type="transmembrane region" description="Helical" evidence="5">
    <location>
        <begin position="65"/>
        <end position="89"/>
    </location>
</feature>
<feature type="transmembrane region" description="Helical" evidence="5">
    <location>
        <begin position="156"/>
        <end position="176"/>
    </location>
</feature>
<dbReference type="GO" id="GO:0005506">
    <property type="term" value="F:iron ion binding"/>
    <property type="evidence" value="ECO:0007669"/>
    <property type="project" value="InterPro"/>
</dbReference>
<sequence length="322" mass="37402">MVIIRQQLVDSIKKVLFILGSALLVFVAARNSITWHLQKFWGASGDFWQSQWENVYYLLGSEDHMIGIVGTFLITTGIFWISNAFFMLLDLTGRPAFLLRYKIQPDKNVPLEKDALKRAIGVVLFNQTVVGIPFMCVAYLAMRWRGCSMNGELPTFHWVLFEMTVFTLFEELAFYYSHRLFHHRYLYKYIHKRHHEWTASIGLVSIYSHPVEHIFSNLLPPFLGPLLMGCHIATAWLWFCVALMSTTVAHCGYHFPFLPSPEAHDYHHLKFNQNFGVLGVLDRLHGTDNMFRETKAYQRHFLLLGLTPVSQQFPDTPKKKAE</sequence>
<keyword evidence="2 5" id="KW-0812">Transmembrane</keyword>
<name>A0AAN8P7K1_PATCE</name>
<dbReference type="Pfam" id="PF04116">
    <property type="entry name" value="FA_hydroxylase"/>
    <property type="match status" value="1"/>
</dbReference>
<evidence type="ECO:0000256" key="2">
    <source>
        <dbReference type="ARBA" id="ARBA00022692"/>
    </source>
</evidence>
<dbReference type="GO" id="GO:0016491">
    <property type="term" value="F:oxidoreductase activity"/>
    <property type="evidence" value="ECO:0007669"/>
    <property type="project" value="InterPro"/>
</dbReference>
<keyword evidence="4 5" id="KW-0472">Membrane</keyword>
<proteinExistence type="predicted"/>
<dbReference type="InterPro" id="IPR006694">
    <property type="entry name" value="Fatty_acid_hydroxylase"/>
</dbReference>
<accession>A0AAN8P7K1</accession>
<evidence type="ECO:0000256" key="4">
    <source>
        <dbReference type="ARBA" id="ARBA00023136"/>
    </source>
</evidence>
<organism evidence="7 8">
    <name type="scientific">Patella caerulea</name>
    <name type="common">Rayed Mediterranean limpet</name>
    <dbReference type="NCBI Taxonomy" id="87958"/>
    <lineage>
        <taxon>Eukaryota</taxon>
        <taxon>Metazoa</taxon>
        <taxon>Spiralia</taxon>
        <taxon>Lophotrochozoa</taxon>
        <taxon>Mollusca</taxon>
        <taxon>Gastropoda</taxon>
        <taxon>Patellogastropoda</taxon>
        <taxon>Patelloidea</taxon>
        <taxon>Patellidae</taxon>
        <taxon>Patella</taxon>
    </lineage>
</organism>
<keyword evidence="8" id="KW-1185">Reference proteome</keyword>